<dbReference type="InterPro" id="IPR000914">
    <property type="entry name" value="SBP_5_dom"/>
</dbReference>
<dbReference type="AlphaFoldDB" id="A0A1G8DFB1"/>
<keyword evidence="3 4" id="KW-0732">Signal</keyword>
<protein>
    <submittedName>
        <fullName evidence="6">Peptide/nickel transport system substrate-binding protein</fullName>
    </submittedName>
</protein>
<dbReference type="GO" id="GO:0015833">
    <property type="term" value="P:peptide transport"/>
    <property type="evidence" value="ECO:0007669"/>
    <property type="project" value="TreeGrafter"/>
</dbReference>
<evidence type="ECO:0000256" key="2">
    <source>
        <dbReference type="ARBA" id="ARBA00022448"/>
    </source>
</evidence>
<evidence type="ECO:0000313" key="7">
    <source>
        <dbReference type="Proteomes" id="UP000183263"/>
    </source>
</evidence>
<feature type="signal peptide" evidence="4">
    <location>
        <begin position="1"/>
        <end position="31"/>
    </location>
</feature>
<dbReference type="InterPro" id="IPR039424">
    <property type="entry name" value="SBP_5"/>
</dbReference>
<feature type="chain" id="PRO_5010281503" evidence="4">
    <location>
        <begin position="32"/>
        <end position="533"/>
    </location>
</feature>
<dbReference type="Gene3D" id="3.40.190.10">
    <property type="entry name" value="Periplasmic binding protein-like II"/>
    <property type="match status" value="1"/>
</dbReference>
<dbReference type="PROSITE" id="PS51318">
    <property type="entry name" value="TAT"/>
    <property type="match status" value="1"/>
</dbReference>
<evidence type="ECO:0000256" key="1">
    <source>
        <dbReference type="ARBA" id="ARBA00005695"/>
    </source>
</evidence>
<dbReference type="SUPFAM" id="SSF53850">
    <property type="entry name" value="Periplasmic binding protein-like II"/>
    <property type="match status" value="1"/>
</dbReference>
<evidence type="ECO:0000313" key="6">
    <source>
        <dbReference type="EMBL" id="SDH56274.1"/>
    </source>
</evidence>
<organism evidence="6 7">
    <name type="scientific">Rhodococcus triatomae</name>
    <dbReference type="NCBI Taxonomy" id="300028"/>
    <lineage>
        <taxon>Bacteria</taxon>
        <taxon>Bacillati</taxon>
        <taxon>Actinomycetota</taxon>
        <taxon>Actinomycetes</taxon>
        <taxon>Mycobacteriales</taxon>
        <taxon>Nocardiaceae</taxon>
        <taxon>Rhodococcus</taxon>
    </lineage>
</organism>
<accession>A0A1G8DFB1</accession>
<keyword evidence="2" id="KW-0813">Transport</keyword>
<sequence>MSTHPSLPASRRSFLRIAGLAAVAVAGTAAASGCSSAVAELRSAGEPVGDGTPVRGGTLRVGVLADLVAGAVMTGTNNTQMLTTGVVFDRLVEYSGEGLDPRPSLATEWSRSDDGLTYTLRLRPDVRFHTGREFTSADAEFALRTYADPVWTAQLRSTAAAIVGYDSTDPHVLVLTLARPIGNLFDLLSMVPMIDSESVDELLAGTAYVGTGPFRFASRTPNARVVFERNDDYWEPERPYLDAIEMNVIPDATALLSSVRAGRIDLSGDLTFRDANNLARLGGFRVVDLAGATSNTYVGVNVAATPLDDVRLRQVIAYAVDRERIVEEVYRGSARAANLPWPADSPAYDESKDRRYALDRDAARALVAELGALPSLPLTYPAGSPTYEVVAQIVQANLADVGVTVDLDPVEQTVAVQRLIGGEFAGLWILQHGFAQYTPSTLTVSAYPFNARKNASNYVSDTYLAAAESAWQIADGTGPEAIERYADLNDALLDGLFLVELAVIDPRTVLSARVGGFAWNRRAEPLLANAYLS</sequence>
<dbReference type="PANTHER" id="PTHR30290:SF9">
    <property type="entry name" value="OLIGOPEPTIDE-BINDING PROTEIN APPA"/>
    <property type="match status" value="1"/>
</dbReference>
<feature type="domain" description="Solute-binding protein family 5" evidence="5">
    <location>
        <begin position="101"/>
        <end position="424"/>
    </location>
</feature>
<dbReference type="Gene3D" id="3.10.105.10">
    <property type="entry name" value="Dipeptide-binding Protein, Domain 3"/>
    <property type="match status" value="1"/>
</dbReference>
<dbReference type="PIRSF" id="PIRSF002741">
    <property type="entry name" value="MppA"/>
    <property type="match status" value="1"/>
</dbReference>
<evidence type="ECO:0000256" key="4">
    <source>
        <dbReference type="SAM" id="SignalP"/>
    </source>
</evidence>
<gene>
    <name evidence="6" type="ORF">SAMN05444695_102286</name>
</gene>
<comment type="similarity">
    <text evidence="1">Belongs to the bacterial solute-binding protein 5 family.</text>
</comment>
<dbReference type="InterPro" id="IPR006311">
    <property type="entry name" value="TAT_signal"/>
</dbReference>
<dbReference type="Pfam" id="PF00496">
    <property type="entry name" value="SBP_bac_5"/>
    <property type="match status" value="1"/>
</dbReference>
<dbReference type="RefSeq" id="WP_083342873.1">
    <property type="nucleotide sequence ID" value="NZ_CP048813.1"/>
</dbReference>
<name>A0A1G8DFB1_9NOCA</name>
<dbReference type="Proteomes" id="UP000183263">
    <property type="component" value="Unassembled WGS sequence"/>
</dbReference>
<dbReference type="PANTHER" id="PTHR30290">
    <property type="entry name" value="PERIPLASMIC BINDING COMPONENT OF ABC TRANSPORTER"/>
    <property type="match status" value="1"/>
</dbReference>
<evidence type="ECO:0000259" key="5">
    <source>
        <dbReference type="Pfam" id="PF00496"/>
    </source>
</evidence>
<dbReference type="CDD" id="cd00995">
    <property type="entry name" value="PBP2_NikA_DppA_OppA_like"/>
    <property type="match status" value="1"/>
</dbReference>
<dbReference type="InterPro" id="IPR030678">
    <property type="entry name" value="Peptide/Ni-bd"/>
</dbReference>
<proteinExistence type="inferred from homology"/>
<dbReference type="EMBL" id="FNDN01000002">
    <property type="protein sequence ID" value="SDH56274.1"/>
    <property type="molecule type" value="Genomic_DNA"/>
</dbReference>
<dbReference type="GO" id="GO:1904680">
    <property type="term" value="F:peptide transmembrane transporter activity"/>
    <property type="evidence" value="ECO:0007669"/>
    <property type="project" value="TreeGrafter"/>
</dbReference>
<keyword evidence="7" id="KW-1185">Reference proteome</keyword>
<dbReference type="GO" id="GO:0043190">
    <property type="term" value="C:ATP-binding cassette (ABC) transporter complex"/>
    <property type="evidence" value="ECO:0007669"/>
    <property type="project" value="InterPro"/>
</dbReference>
<dbReference type="GO" id="GO:0042597">
    <property type="term" value="C:periplasmic space"/>
    <property type="evidence" value="ECO:0007669"/>
    <property type="project" value="UniProtKB-ARBA"/>
</dbReference>
<reference evidence="6 7" key="1">
    <citation type="submission" date="2016-10" db="EMBL/GenBank/DDBJ databases">
        <authorList>
            <person name="de Groot N.N."/>
        </authorList>
    </citation>
    <scope>NUCLEOTIDE SEQUENCE [LARGE SCALE GENOMIC DNA]</scope>
    <source>
        <strain evidence="6 7">DSM 44892</strain>
    </source>
</reference>
<evidence type="ECO:0000256" key="3">
    <source>
        <dbReference type="ARBA" id="ARBA00022729"/>
    </source>
</evidence>